<dbReference type="EMBL" id="JAPEVB010000007">
    <property type="protein sequence ID" value="KAJ4385445.1"/>
    <property type="molecule type" value="Genomic_DNA"/>
</dbReference>
<comment type="similarity">
    <text evidence="1">Belongs to the peptidase M20A family.</text>
</comment>
<dbReference type="NCBIfam" id="TIGR01879">
    <property type="entry name" value="hydantase"/>
    <property type="match status" value="1"/>
</dbReference>
<evidence type="ECO:0000313" key="4">
    <source>
        <dbReference type="EMBL" id="KAJ4385445.1"/>
    </source>
</evidence>
<dbReference type="InterPro" id="IPR036264">
    <property type="entry name" value="Bact_exopeptidase_dim_dom"/>
</dbReference>
<sequence length="462" mass="50692">MTHRFAVRLAALKRAPPRTVAVRKSPLEISWQARRSLASVSNVNSPLAQKLQINGDRLWDDIHFTAKYSLPSPGGLTRLCATPEDKMARDWFRDQVKALGCQWYKVNATGSQFAFFEGEDNSIPPIAMGSHLDSVATGGKFDGPLGVIGALEVVRSMKEQNIKSKAPIVLINWTNEEGARFWPFLGSSIVYAGQSTVEEAQFSITHDGSGIKMGDELAKIGYVGDGPNTFQEFPISAHFEIHVEQYTDLEKAGKPVGWVTGWQGMSWYSINLKGEDGHANTYPMYGRRDAITGAAKIITELEKLAYEKNGFTTLTNIRSGPWGACNIQSDVRLVFCLMNRDNSLLEAMGTEIESRVKGIAALHGLELTMARDVHLPPGEFWPEAIECVKTACGDEGIGSITLTGHDSTMTTTLVPTAMVFARAKGGWSHTAKEWTSKEDCAKSALVLGRAVLNFDHYMQTKG</sequence>
<dbReference type="Pfam" id="PF01546">
    <property type="entry name" value="Peptidase_M20"/>
    <property type="match status" value="1"/>
</dbReference>
<evidence type="ECO:0000256" key="2">
    <source>
        <dbReference type="ARBA" id="ARBA00022801"/>
    </source>
</evidence>
<dbReference type="SUPFAM" id="SSF53187">
    <property type="entry name" value="Zn-dependent exopeptidases"/>
    <property type="match status" value="1"/>
</dbReference>
<proteinExistence type="inferred from homology"/>
<dbReference type="Gene3D" id="3.30.70.360">
    <property type="match status" value="1"/>
</dbReference>
<dbReference type="AlphaFoldDB" id="A0A9W8YL98"/>
<feature type="domain" description="Peptidase M20 dimerisation" evidence="3">
    <location>
        <begin position="263"/>
        <end position="321"/>
    </location>
</feature>
<dbReference type="PANTHER" id="PTHR32494:SF20">
    <property type="entry name" value="PEPTIDASE M20 DIMERISATION DOMAIN-CONTAINING PROTEIN"/>
    <property type="match status" value="1"/>
</dbReference>
<dbReference type="SUPFAM" id="SSF55031">
    <property type="entry name" value="Bacterial exopeptidase dimerisation domain"/>
    <property type="match status" value="1"/>
</dbReference>
<dbReference type="GO" id="GO:0016813">
    <property type="term" value="F:hydrolase activity, acting on carbon-nitrogen (but not peptide) bonds, in linear amidines"/>
    <property type="evidence" value="ECO:0007669"/>
    <property type="project" value="InterPro"/>
</dbReference>
<evidence type="ECO:0000259" key="3">
    <source>
        <dbReference type="Pfam" id="PF07687"/>
    </source>
</evidence>
<dbReference type="Pfam" id="PF07687">
    <property type="entry name" value="M20_dimer"/>
    <property type="match status" value="1"/>
</dbReference>
<evidence type="ECO:0000313" key="5">
    <source>
        <dbReference type="Proteomes" id="UP001140453"/>
    </source>
</evidence>
<keyword evidence="2" id="KW-0378">Hydrolase</keyword>
<dbReference type="Gene3D" id="3.40.630.10">
    <property type="entry name" value="Zn peptidases"/>
    <property type="match status" value="1"/>
</dbReference>
<accession>A0A9W8YL98</accession>
<evidence type="ECO:0000256" key="1">
    <source>
        <dbReference type="ARBA" id="ARBA00006247"/>
    </source>
</evidence>
<dbReference type="OrthoDB" id="4676at2759"/>
<dbReference type="InterPro" id="IPR002933">
    <property type="entry name" value="Peptidase_M20"/>
</dbReference>
<comment type="caution">
    <text evidence="4">The sequence shown here is derived from an EMBL/GenBank/DDBJ whole genome shotgun (WGS) entry which is preliminary data.</text>
</comment>
<keyword evidence="5" id="KW-1185">Reference proteome</keyword>
<reference evidence="4" key="1">
    <citation type="submission" date="2022-10" db="EMBL/GenBank/DDBJ databases">
        <title>Tapping the CABI collections for fungal endophytes: first genome assemblies for Collariella, Neodidymelliopsis, Ascochyta clinopodiicola, Didymella pomorum, Didymosphaeria variabile, Neocosmospora piperis and Neocucurbitaria cava.</title>
        <authorList>
            <person name="Hill R."/>
        </authorList>
    </citation>
    <scope>NUCLEOTIDE SEQUENCE</scope>
    <source>
        <strain evidence="4">IMI 355082</strain>
    </source>
</reference>
<dbReference type="PIRSF" id="PIRSF001235">
    <property type="entry name" value="Amidase_carbamoylase"/>
    <property type="match status" value="1"/>
</dbReference>
<organism evidence="4 5">
    <name type="scientific">Gnomoniopsis smithogilvyi</name>
    <dbReference type="NCBI Taxonomy" id="1191159"/>
    <lineage>
        <taxon>Eukaryota</taxon>
        <taxon>Fungi</taxon>
        <taxon>Dikarya</taxon>
        <taxon>Ascomycota</taxon>
        <taxon>Pezizomycotina</taxon>
        <taxon>Sordariomycetes</taxon>
        <taxon>Sordariomycetidae</taxon>
        <taxon>Diaporthales</taxon>
        <taxon>Gnomoniaceae</taxon>
        <taxon>Gnomoniopsis</taxon>
    </lineage>
</organism>
<protein>
    <recommendedName>
        <fullName evidence="3">Peptidase M20 dimerisation domain-containing protein</fullName>
    </recommendedName>
</protein>
<dbReference type="InterPro" id="IPR010158">
    <property type="entry name" value="Amidase_Cbmase"/>
</dbReference>
<dbReference type="CDD" id="cd03884">
    <property type="entry name" value="M20_bAS"/>
    <property type="match status" value="1"/>
</dbReference>
<gene>
    <name evidence="4" type="ORF">N0V93_009873</name>
</gene>
<name>A0A9W8YL98_9PEZI</name>
<dbReference type="PANTHER" id="PTHR32494">
    <property type="entry name" value="ALLANTOATE DEIMINASE-RELATED"/>
    <property type="match status" value="1"/>
</dbReference>
<dbReference type="InterPro" id="IPR011650">
    <property type="entry name" value="Peptidase_M20_dimer"/>
</dbReference>
<dbReference type="Proteomes" id="UP001140453">
    <property type="component" value="Unassembled WGS sequence"/>
</dbReference>